<protein>
    <submittedName>
        <fullName evidence="4">MADF domain-containing protein</fullName>
    </submittedName>
</protein>
<feature type="compositionally biased region" description="Low complexity" evidence="1">
    <location>
        <begin position="239"/>
        <end position="250"/>
    </location>
</feature>
<dbReference type="GO" id="GO:0005667">
    <property type="term" value="C:transcription regulator complex"/>
    <property type="evidence" value="ECO:0007669"/>
    <property type="project" value="TreeGrafter"/>
</dbReference>
<evidence type="ECO:0000313" key="3">
    <source>
        <dbReference type="Proteomes" id="UP000887577"/>
    </source>
</evidence>
<evidence type="ECO:0000259" key="2">
    <source>
        <dbReference type="PROSITE" id="PS51029"/>
    </source>
</evidence>
<name>A0A914YSI1_9BILA</name>
<proteinExistence type="predicted"/>
<feature type="compositionally biased region" description="Low complexity" evidence="1">
    <location>
        <begin position="303"/>
        <end position="312"/>
    </location>
</feature>
<reference evidence="4" key="1">
    <citation type="submission" date="2022-11" db="UniProtKB">
        <authorList>
            <consortium name="WormBaseParasite"/>
        </authorList>
    </citation>
    <scope>IDENTIFICATION</scope>
</reference>
<organism evidence="3 4">
    <name type="scientific">Panagrolaimus superbus</name>
    <dbReference type="NCBI Taxonomy" id="310955"/>
    <lineage>
        <taxon>Eukaryota</taxon>
        <taxon>Metazoa</taxon>
        <taxon>Ecdysozoa</taxon>
        <taxon>Nematoda</taxon>
        <taxon>Chromadorea</taxon>
        <taxon>Rhabditida</taxon>
        <taxon>Tylenchina</taxon>
        <taxon>Panagrolaimomorpha</taxon>
        <taxon>Panagrolaimoidea</taxon>
        <taxon>Panagrolaimidae</taxon>
        <taxon>Panagrolaimus</taxon>
    </lineage>
</organism>
<evidence type="ECO:0000256" key="1">
    <source>
        <dbReference type="SAM" id="MobiDB-lite"/>
    </source>
</evidence>
<dbReference type="SMART" id="SM00595">
    <property type="entry name" value="MADF"/>
    <property type="match status" value="1"/>
</dbReference>
<feature type="region of interest" description="Disordered" evidence="1">
    <location>
        <begin position="301"/>
        <end position="360"/>
    </location>
</feature>
<dbReference type="Proteomes" id="UP000887577">
    <property type="component" value="Unplaced"/>
</dbReference>
<dbReference type="PANTHER" id="PTHR12243">
    <property type="entry name" value="MADF DOMAIN TRANSCRIPTION FACTOR"/>
    <property type="match status" value="1"/>
</dbReference>
<feature type="compositionally biased region" description="Polar residues" evidence="1">
    <location>
        <begin position="351"/>
        <end position="360"/>
    </location>
</feature>
<dbReference type="GO" id="GO:0006357">
    <property type="term" value="P:regulation of transcription by RNA polymerase II"/>
    <property type="evidence" value="ECO:0007669"/>
    <property type="project" value="TreeGrafter"/>
</dbReference>
<feature type="compositionally biased region" description="Polar residues" evidence="1">
    <location>
        <begin position="18"/>
        <end position="27"/>
    </location>
</feature>
<keyword evidence="3" id="KW-1185">Reference proteome</keyword>
<feature type="domain" description="MADF" evidence="2">
    <location>
        <begin position="36"/>
        <end position="122"/>
    </location>
</feature>
<feature type="region of interest" description="Disordered" evidence="1">
    <location>
        <begin position="191"/>
        <end position="250"/>
    </location>
</feature>
<accession>A0A914YSI1</accession>
<dbReference type="InterPro" id="IPR006578">
    <property type="entry name" value="MADF-dom"/>
</dbReference>
<dbReference type="GO" id="GO:0005634">
    <property type="term" value="C:nucleus"/>
    <property type="evidence" value="ECO:0007669"/>
    <property type="project" value="TreeGrafter"/>
</dbReference>
<sequence>MDDDPLNASPPGSHQDDASTTTTTSGRNRPMTFNELLIQEVRSHPELYDQQHRVCTDNGERNLIWESIAARIDDSVSGEFAKKRWLQMRDRYRKELKSALRSGVIPKWPYFEKLSWLDPYLKDNKPGSISSSFIGHTFSSSTSNLQNDEESAATGEQGGELMDFTNYAANLSANTLLENIMAVSGGSFTNHHHHQMSDIKNLSGEFSPDSAVASTSEDGDIASSHRLSSSQPSDRPDSTETPTTIETSSSHALLSSLNSFNNHTAAGLLMKLEAMNNVAAVAAVSSEHQKLLDQKLLNAFRQSNSSSPTRSNSKTRHPPYLVRRGGGLKVKQPSTGKHKQSSSDFLAASPRSLSESSMNEKTLRKLDKECLEEFFSKEWANDEDMLFARLVNNKKVINSI</sequence>
<dbReference type="WBParaSite" id="PSU_v2.g2970.t1">
    <property type="protein sequence ID" value="PSU_v2.g2970.t1"/>
    <property type="gene ID" value="PSU_v2.g2970"/>
</dbReference>
<evidence type="ECO:0000313" key="4">
    <source>
        <dbReference type="WBParaSite" id="PSU_v2.g2970.t1"/>
    </source>
</evidence>
<dbReference type="Pfam" id="PF10545">
    <property type="entry name" value="MADF_DNA_bdg"/>
    <property type="match status" value="1"/>
</dbReference>
<dbReference type="AlphaFoldDB" id="A0A914YSI1"/>
<dbReference type="PANTHER" id="PTHR12243:SF60">
    <property type="entry name" value="SI:CH211-15D5.12-RELATED"/>
    <property type="match status" value="1"/>
</dbReference>
<feature type="region of interest" description="Disordered" evidence="1">
    <location>
        <begin position="1"/>
        <end position="30"/>
    </location>
</feature>
<dbReference type="PROSITE" id="PS51029">
    <property type="entry name" value="MADF"/>
    <property type="match status" value="1"/>
</dbReference>
<dbReference type="InterPro" id="IPR039353">
    <property type="entry name" value="TF_Adf1"/>
</dbReference>